<gene>
    <name evidence="2" type="ORF">BGTH12_LOCUS6316</name>
</gene>
<organism evidence="2 3">
    <name type="scientific">Blumeria graminis f. sp. triticale</name>
    <dbReference type="NCBI Taxonomy" id="1689686"/>
    <lineage>
        <taxon>Eukaryota</taxon>
        <taxon>Fungi</taxon>
        <taxon>Dikarya</taxon>
        <taxon>Ascomycota</taxon>
        <taxon>Pezizomycotina</taxon>
        <taxon>Leotiomycetes</taxon>
        <taxon>Erysiphales</taxon>
        <taxon>Erysiphaceae</taxon>
        <taxon>Blumeria</taxon>
    </lineage>
</organism>
<protein>
    <submittedName>
        <fullName evidence="2">BgTH12-00457</fullName>
    </submittedName>
</protein>
<evidence type="ECO:0000313" key="3">
    <source>
        <dbReference type="Proteomes" id="UP000683417"/>
    </source>
</evidence>
<evidence type="ECO:0000259" key="1">
    <source>
        <dbReference type="Pfam" id="PF24086"/>
    </source>
</evidence>
<reference evidence="2" key="1">
    <citation type="submission" date="2020-10" db="EMBL/GenBank/DDBJ databases">
        <authorList>
            <person name="Muller C M."/>
        </authorList>
    </citation>
    <scope>NUCLEOTIDE SEQUENCE</scope>
    <source>
        <strain evidence="2">THUN-12</strain>
    </source>
</reference>
<dbReference type="Pfam" id="PF24086">
    <property type="entry name" value="DUF7371"/>
    <property type="match status" value="1"/>
</dbReference>
<evidence type="ECO:0000313" key="2">
    <source>
        <dbReference type="EMBL" id="CAD6504958.1"/>
    </source>
</evidence>
<proteinExistence type="predicted"/>
<name>A0A9W4D6B2_BLUGR</name>
<dbReference type="AlphaFoldDB" id="A0A9W4D6B2"/>
<dbReference type="EMBL" id="CAJHIT010000009">
    <property type="protein sequence ID" value="CAD6504958.1"/>
    <property type="molecule type" value="Genomic_DNA"/>
</dbReference>
<comment type="caution">
    <text evidence="2">The sequence shown here is derived from an EMBL/GenBank/DDBJ whole genome shotgun (WGS) entry which is preliminary data.</text>
</comment>
<dbReference type="InterPro" id="IPR055795">
    <property type="entry name" value="DUF7371"/>
</dbReference>
<sequence length="354" mass="40036">MSKESIQMPIRLRSSFLAVFGLSIFIAASSLDDQAFGHVSQTIEYVFLKNYFRLFWITYINYLGSTNTKYSLIASAKIKFQDPYDTQVIERTHKPRFKADETTIEATVNKIYSQYLWHFENTLTTATKQSPSGSFISAIPTLCTEKANFVLKFDDIPPLAIGNHSADDVQPMPVFNPYHRFIFSNGFTVVPPPSDPYLPSSRPLLLEFIPRFDLTNNSSTVTFTTPEDVISGDIRSGDHGRTGCFRFNTHGAFFGCDSKGPDCDFSFTGFRFNRESQESIEVVSQRRSITACPSLINCELLPIELGDAFEDLDTLRINVTVAGQPKIWWMDDLSLSWKNDTCAAGLCRLRTRIH</sequence>
<dbReference type="Proteomes" id="UP000683417">
    <property type="component" value="Unassembled WGS sequence"/>
</dbReference>
<accession>A0A9W4D6B2</accession>
<feature type="domain" description="DUF7371" evidence="1">
    <location>
        <begin position="145"/>
        <end position="348"/>
    </location>
</feature>